<evidence type="ECO:0008006" key="3">
    <source>
        <dbReference type="Google" id="ProtNLM"/>
    </source>
</evidence>
<organism evidence="1 2">
    <name type="scientific">Ideonella lacteola</name>
    <dbReference type="NCBI Taxonomy" id="2984193"/>
    <lineage>
        <taxon>Bacteria</taxon>
        <taxon>Pseudomonadati</taxon>
        <taxon>Pseudomonadota</taxon>
        <taxon>Betaproteobacteria</taxon>
        <taxon>Burkholderiales</taxon>
        <taxon>Sphaerotilaceae</taxon>
        <taxon>Ideonella</taxon>
    </lineage>
</organism>
<dbReference type="SUPFAM" id="SSF48452">
    <property type="entry name" value="TPR-like"/>
    <property type="match status" value="1"/>
</dbReference>
<dbReference type="InterPro" id="IPR011990">
    <property type="entry name" value="TPR-like_helical_dom_sf"/>
</dbReference>
<evidence type="ECO:0000313" key="2">
    <source>
        <dbReference type="Proteomes" id="UP001371218"/>
    </source>
</evidence>
<evidence type="ECO:0000313" key="1">
    <source>
        <dbReference type="EMBL" id="MEK8033381.1"/>
    </source>
</evidence>
<dbReference type="Gene3D" id="1.25.40.10">
    <property type="entry name" value="Tetratricopeptide repeat domain"/>
    <property type="match status" value="1"/>
</dbReference>
<protein>
    <recommendedName>
        <fullName evidence="3">Tetratricopeptide repeat protein</fullName>
    </recommendedName>
</protein>
<name>A0ABU9BU50_9BURK</name>
<reference evidence="1 2" key="1">
    <citation type="submission" date="2024-04" db="EMBL/GenBank/DDBJ databases">
        <title>Novel species of the genus Ideonella isolated from streams.</title>
        <authorList>
            <person name="Lu H."/>
        </authorList>
    </citation>
    <scope>NUCLEOTIDE SEQUENCE [LARGE SCALE GENOMIC DNA]</scope>
    <source>
        <strain evidence="1 2">DXS29W</strain>
    </source>
</reference>
<accession>A0ABU9BU50</accession>
<sequence length="202" mass="21902">MNPSHASTLDRFAHAGFDDAVLGQGLPADAEDALREAGRLRADPSAAMAALMRARALAPEHPAVLIAFYRHHFYGHRLRAARDVARQALRIGAQRLGLPALWREVPEHPLPGARDDAATRFYLFVLKGYAYLSLRLGDSAEARQALAKLRTLDPQDCVGGALLEAVRQRHERQLYAPDADDDGPALPVFGAAAWARVAEAGA</sequence>
<keyword evidence="2" id="KW-1185">Reference proteome</keyword>
<dbReference type="EMBL" id="JBBUTG010000016">
    <property type="protein sequence ID" value="MEK8033381.1"/>
    <property type="molecule type" value="Genomic_DNA"/>
</dbReference>
<comment type="caution">
    <text evidence="1">The sequence shown here is derived from an EMBL/GenBank/DDBJ whole genome shotgun (WGS) entry which is preliminary data.</text>
</comment>
<proteinExistence type="predicted"/>
<dbReference type="Proteomes" id="UP001371218">
    <property type="component" value="Unassembled WGS sequence"/>
</dbReference>
<gene>
    <name evidence="1" type="ORF">AACH06_21390</name>
</gene>
<dbReference type="RefSeq" id="WP_341427805.1">
    <property type="nucleotide sequence ID" value="NZ_JBBUTG010000016.1"/>
</dbReference>